<reference evidence="2 3" key="1">
    <citation type="journal article" date="2014" name="Genome Announc.">
        <title>Genome Sequence of Afipia felis Strain 76713, Isolated in Hospital Water Using an Amoeba Co-Culture Procedure.</title>
        <authorList>
            <person name="Benamar S."/>
            <person name="La Scola B."/>
            <person name="Croce O."/>
        </authorList>
    </citation>
    <scope>NUCLEOTIDE SEQUENCE [LARGE SCALE GENOMIC DNA]</scope>
    <source>
        <strain evidence="2 3">76713</strain>
    </source>
</reference>
<dbReference type="Pfam" id="PF20454">
    <property type="entry name" value="GpA_nuclease"/>
    <property type="match status" value="1"/>
</dbReference>
<organism evidence="2 3">
    <name type="scientific">Afipia felis</name>
    <name type="common">Cat scratch disease bacillus</name>
    <dbReference type="NCBI Taxonomy" id="1035"/>
    <lineage>
        <taxon>Bacteria</taxon>
        <taxon>Pseudomonadati</taxon>
        <taxon>Pseudomonadota</taxon>
        <taxon>Alphaproteobacteria</taxon>
        <taxon>Hyphomicrobiales</taxon>
        <taxon>Nitrobacteraceae</taxon>
        <taxon>Afipia</taxon>
    </lineage>
</organism>
<evidence type="ECO:0000259" key="1">
    <source>
        <dbReference type="Pfam" id="PF20454"/>
    </source>
</evidence>
<dbReference type="EMBL" id="CCAZ020000002">
    <property type="protein sequence ID" value="CEG09670.1"/>
    <property type="molecule type" value="Genomic_DNA"/>
</dbReference>
<dbReference type="InterPro" id="IPR046454">
    <property type="entry name" value="GpA_endonuclease"/>
</dbReference>
<dbReference type="AlphaFoldDB" id="A0A090MQK4"/>
<proteinExistence type="predicted"/>
<keyword evidence="3" id="KW-1185">Reference proteome</keyword>
<evidence type="ECO:0000313" key="2">
    <source>
        <dbReference type="EMBL" id="CEG09670.1"/>
    </source>
</evidence>
<evidence type="ECO:0000313" key="3">
    <source>
        <dbReference type="Proteomes" id="UP000035762"/>
    </source>
</evidence>
<sequence length="117" mass="13687">MHLPHGVDGEWIKQLVAEQLITMKTKRGFQRLEWQKIRERNEALDCRVYARAAAWIAGADRWTEMMWRDLEQQVGAPPEIEDDQRANIDVAADGIAGRVRRAPKRRDRRVFRSSYLG</sequence>
<dbReference type="STRING" id="1035.BN961_03100"/>
<accession>A0A090MQK4</accession>
<dbReference type="Proteomes" id="UP000035762">
    <property type="component" value="Unassembled WGS sequence"/>
</dbReference>
<gene>
    <name evidence="2" type="ORF">BN961_03100</name>
</gene>
<feature type="domain" description="Terminase large subunit GpA endonuclease" evidence="1">
    <location>
        <begin position="1"/>
        <end position="60"/>
    </location>
</feature>
<dbReference type="GO" id="GO:0004519">
    <property type="term" value="F:endonuclease activity"/>
    <property type="evidence" value="ECO:0007669"/>
    <property type="project" value="InterPro"/>
</dbReference>
<protein>
    <submittedName>
        <fullName evidence="2">Bacteriophage tail assembly protein</fullName>
    </submittedName>
</protein>
<name>A0A090MQK4_AFIFE</name>
<comment type="caution">
    <text evidence="2">The sequence shown here is derived from an EMBL/GenBank/DDBJ whole genome shotgun (WGS) entry which is preliminary data.</text>
</comment>